<keyword evidence="5" id="KW-0378">Hydrolase</keyword>
<sequence>MCLEDEWDFARNRRDEIVYDKLECGHEICHGCIRDYVLNCIWKGRNTCVFMKCPAFKCNYIIPPFLVSHILYTTTITTTTMTNDTRKKHIKAKAKAKAIQPIRNAAKDRAIASLERYQRFQLDEFVEQCDELYICPYRQCPFIICVDNSEFQVMDTLTLQEDEEENGDNDNNNDDDKENDNDDDDDDDKENDNNDDDDNNNNNNENEKKNRMEQTHKTKNQRKKKK</sequence>
<dbReference type="Proteomes" id="UP000023152">
    <property type="component" value="Unassembled WGS sequence"/>
</dbReference>
<gene>
    <name evidence="5" type="ORF">RFI_22610</name>
</gene>
<evidence type="ECO:0000256" key="1">
    <source>
        <dbReference type="ARBA" id="ARBA00022723"/>
    </source>
</evidence>
<dbReference type="GO" id="GO:0008270">
    <property type="term" value="F:zinc ion binding"/>
    <property type="evidence" value="ECO:0007669"/>
    <property type="project" value="UniProtKB-KW"/>
</dbReference>
<proteinExistence type="predicted"/>
<feature type="compositionally biased region" description="Basic residues" evidence="4">
    <location>
        <begin position="217"/>
        <end position="226"/>
    </location>
</feature>
<feature type="compositionally biased region" description="Acidic residues" evidence="4">
    <location>
        <begin position="160"/>
        <end position="199"/>
    </location>
</feature>
<evidence type="ECO:0000256" key="2">
    <source>
        <dbReference type="ARBA" id="ARBA00022771"/>
    </source>
</evidence>
<keyword evidence="6" id="KW-1185">Reference proteome</keyword>
<feature type="region of interest" description="Disordered" evidence="4">
    <location>
        <begin position="160"/>
        <end position="226"/>
    </location>
</feature>
<dbReference type="EMBL" id="ASPP01019796">
    <property type="protein sequence ID" value="ETO14758.1"/>
    <property type="molecule type" value="Genomic_DNA"/>
</dbReference>
<comment type="caution">
    <text evidence="5">The sequence shown here is derived from an EMBL/GenBank/DDBJ whole genome shotgun (WGS) entry which is preliminary data.</text>
</comment>
<dbReference type="GO" id="GO:0008233">
    <property type="term" value="F:peptidase activity"/>
    <property type="evidence" value="ECO:0007669"/>
    <property type="project" value="UniProtKB-KW"/>
</dbReference>
<feature type="compositionally biased region" description="Basic and acidic residues" evidence="4">
    <location>
        <begin position="205"/>
        <end position="216"/>
    </location>
</feature>
<evidence type="ECO:0000313" key="6">
    <source>
        <dbReference type="Proteomes" id="UP000023152"/>
    </source>
</evidence>
<keyword evidence="3" id="KW-0862">Zinc</keyword>
<evidence type="ECO:0000256" key="4">
    <source>
        <dbReference type="SAM" id="MobiDB-lite"/>
    </source>
</evidence>
<evidence type="ECO:0000313" key="5">
    <source>
        <dbReference type="EMBL" id="ETO14758.1"/>
    </source>
</evidence>
<name>X6ML66_RETFI</name>
<keyword evidence="5" id="KW-0645">Protease</keyword>
<dbReference type="AlphaFoldDB" id="X6ML66"/>
<dbReference type="InterPro" id="IPR017907">
    <property type="entry name" value="Znf_RING_CS"/>
</dbReference>
<dbReference type="SUPFAM" id="SSF57850">
    <property type="entry name" value="RING/U-box"/>
    <property type="match status" value="1"/>
</dbReference>
<evidence type="ECO:0000256" key="3">
    <source>
        <dbReference type="ARBA" id="ARBA00022833"/>
    </source>
</evidence>
<accession>X6ML66</accession>
<reference evidence="5 6" key="1">
    <citation type="journal article" date="2013" name="Curr. Biol.">
        <title>The Genome of the Foraminiferan Reticulomyxa filosa.</title>
        <authorList>
            <person name="Glockner G."/>
            <person name="Hulsmann N."/>
            <person name="Schleicher M."/>
            <person name="Noegel A.A."/>
            <person name="Eichinger L."/>
            <person name="Gallinger C."/>
            <person name="Pawlowski J."/>
            <person name="Sierra R."/>
            <person name="Euteneuer U."/>
            <person name="Pillet L."/>
            <person name="Moustafa A."/>
            <person name="Platzer M."/>
            <person name="Groth M."/>
            <person name="Szafranski K."/>
            <person name="Schliwa M."/>
        </authorList>
    </citation>
    <scope>NUCLEOTIDE SEQUENCE [LARGE SCALE GENOMIC DNA]</scope>
</reference>
<dbReference type="Gene3D" id="3.30.40.10">
    <property type="entry name" value="Zinc/RING finger domain, C3HC4 (zinc finger)"/>
    <property type="match status" value="1"/>
</dbReference>
<protein>
    <submittedName>
        <fullName evidence="5">Ubiquitin specific protease</fullName>
    </submittedName>
</protein>
<keyword evidence="1" id="KW-0479">Metal-binding</keyword>
<dbReference type="GO" id="GO:0006508">
    <property type="term" value="P:proteolysis"/>
    <property type="evidence" value="ECO:0007669"/>
    <property type="project" value="UniProtKB-KW"/>
</dbReference>
<keyword evidence="2" id="KW-0863">Zinc-finger</keyword>
<organism evidence="5 6">
    <name type="scientific">Reticulomyxa filosa</name>
    <dbReference type="NCBI Taxonomy" id="46433"/>
    <lineage>
        <taxon>Eukaryota</taxon>
        <taxon>Sar</taxon>
        <taxon>Rhizaria</taxon>
        <taxon>Retaria</taxon>
        <taxon>Foraminifera</taxon>
        <taxon>Monothalamids</taxon>
        <taxon>Reticulomyxidae</taxon>
        <taxon>Reticulomyxa</taxon>
    </lineage>
</organism>
<dbReference type="InterPro" id="IPR013083">
    <property type="entry name" value="Znf_RING/FYVE/PHD"/>
</dbReference>
<dbReference type="PROSITE" id="PS00518">
    <property type="entry name" value="ZF_RING_1"/>
    <property type="match status" value="1"/>
</dbReference>